<dbReference type="InterPro" id="IPR038604">
    <property type="entry name" value="HopJ_sf"/>
</dbReference>
<dbReference type="Pfam" id="PF08888">
    <property type="entry name" value="HopJ"/>
    <property type="match status" value="1"/>
</dbReference>
<protein>
    <submittedName>
        <fullName evidence="1">Type III effector</fullName>
    </submittedName>
</protein>
<proteinExistence type="predicted"/>
<dbReference type="AlphaFoldDB" id="A0A3G8Y852"/>
<accession>A0A3G8Y852</accession>
<dbReference type="EMBL" id="CP034161">
    <property type="protein sequence ID" value="AZI40297.1"/>
    <property type="molecule type" value="Genomic_DNA"/>
</dbReference>
<organism evidence="1 2">
    <name type="scientific">Epilithonimonas vandammei</name>
    <dbReference type="NCBI Taxonomy" id="2487072"/>
    <lineage>
        <taxon>Bacteria</taxon>
        <taxon>Pseudomonadati</taxon>
        <taxon>Bacteroidota</taxon>
        <taxon>Flavobacteriia</taxon>
        <taxon>Flavobacteriales</taxon>
        <taxon>Weeksellaceae</taxon>
        <taxon>Chryseobacterium group</taxon>
        <taxon>Epilithonimonas</taxon>
    </lineage>
</organism>
<gene>
    <name evidence="1" type="ORF">EIB74_10125</name>
</gene>
<evidence type="ECO:0000313" key="2">
    <source>
        <dbReference type="Proteomes" id="UP000281810"/>
    </source>
</evidence>
<dbReference type="InterPro" id="IPR014984">
    <property type="entry name" value="HopJ"/>
</dbReference>
<dbReference type="OrthoDB" id="9790826at2"/>
<dbReference type="Proteomes" id="UP000281810">
    <property type="component" value="Chromosome"/>
</dbReference>
<reference evidence="2" key="1">
    <citation type="submission" date="2018-11" db="EMBL/GenBank/DDBJ databases">
        <title>Proposal to divide the Flavobacteriaceae and reorganize its genera based on Amino Acid Identity values calculated from whole genome sequences.</title>
        <authorList>
            <person name="Nicholson A.C."/>
            <person name="Gulvik C.A."/>
            <person name="Whitney A.M."/>
            <person name="Humrighouse B.W."/>
            <person name="Bell M."/>
            <person name="Holmes B."/>
            <person name="Steigerwalt A.B."/>
            <person name="Villarma A."/>
            <person name="Sheth M."/>
            <person name="Batra D."/>
            <person name="Pryor J."/>
            <person name="Bernardet J.-F."/>
            <person name="Hugo C."/>
            <person name="Kampfer P."/>
            <person name="Newman J.D."/>
            <person name="McQuiston J.R."/>
        </authorList>
    </citation>
    <scope>NUCLEOTIDE SEQUENCE [LARGE SCALE GENOMIC DNA]</scope>
    <source>
        <strain evidence="2">F5649</strain>
    </source>
</reference>
<name>A0A3G8Y852_9FLAO</name>
<dbReference type="Gene3D" id="3.20.160.10">
    <property type="entry name" value="vpa0580 domain like"/>
    <property type="match status" value="1"/>
</dbReference>
<sequence>MILEQLKNFPETINFNDVIVFIDENYNFKPVRFVNGSIVNEANQNNSSCKIFSFAKMNNLSEKDTLALFGDFYRNDVLQNPEGEDHQNIRNFIKYGWNGIRFTEDALEKV</sequence>
<dbReference type="RefSeq" id="WP_124802645.1">
    <property type="nucleotide sequence ID" value="NZ_CP034161.1"/>
</dbReference>
<evidence type="ECO:0000313" key="1">
    <source>
        <dbReference type="EMBL" id="AZI40297.1"/>
    </source>
</evidence>
<keyword evidence="2" id="KW-1185">Reference proteome</keyword>